<protein>
    <submittedName>
        <fullName evidence="2">Uncharacterized protein</fullName>
    </submittedName>
</protein>
<feature type="transmembrane region" description="Helical" evidence="1">
    <location>
        <begin position="88"/>
        <end position="111"/>
    </location>
</feature>
<proteinExistence type="predicted"/>
<reference evidence="2 3" key="1">
    <citation type="submission" date="2018-03" db="EMBL/GenBank/DDBJ databases">
        <title>Genomic Encyclopedia of Archaeal and Bacterial Type Strains, Phase II (KMG-II): from individual species to whole genera.</title>
        <authorList>
            <person name="Goeker M."/>
        </authorList>
    </citation>
    <scope>NUCLEOTIDE SEQUENCE [LARGE SCALE GENOMIC DNA]</scope>
    <source>
        <strain evidence="2 3">DSM 44720</strain>
    </source>
</reference>
<sequence>MHEQPPPSEAADALAEIRQRHEQVLEQSLTPNWFWWVVGLLVVGFSTAVDTEDGLAIGIGTTVFVLGLCAAVGVVVVRSLHAQPRSELLGTAGALPIAGFVLAVLAVTLPVSLVLGALDTPHAATWGSLVCAVLMIVGGPILMRRVRSTMLDRVTKGSR</sequence>
<feature type="transmembrane region" description="Helical" evidence="1">
    <location>
        <begin position="123"/>
        <end position="143"/>
    </location>
</feature>
<dbReference type="OrthoDB" id="3380858at2"/>
<keyword evidence="1" id="KW-1133">Transmembrane helix</keyword>
<dbReference type="AlphaFoldDB" id="A0A2T0TEG0"/>
<evidence type="ECO:0000313" key="3">
    <source>
        <dbReference type="Proteomes" id="UP000239494"/>
    </source>
</evidence>
<dbReference type="Proteomes" id="UP000239494">
    <property type="component" value="Unassembled WGS sequence"/>
</dbReference>
<dbReference type="RefSeq" id="WP_106187496.1">
    <property type="nucleotide sequence ID" value="NZ_PVTF01000003.1"/>
</dbReference>
<keyword evidence="1" id="KW-0472">Membrane</keyword>
<feature type="transmembrane region" description="Helical" evidence="1">
    <location>
        <begin position="55"/>
        <end position="76"/>
    </location>
</feature>
<evidence type="ECO:0000256" key="1">
    <source>
        <dbReference type="SAM" id="Phobius"/>
    </source>
</evidence>
<dbReference type="EMBL" id="PVTF01000003">
    <property type="protein sequence ID" value="PRY44014.1"/>
    <property type="molecule type" value="Genomic_DNA"/>
</dbReference>
<comment type="caution">
    <text evidence="2">The sequence shown here is derived from an EMBL/GenBank/DDBJ whole genome shotgun (WGS) entry which is preliminary data.</text>
</comment>
<organism evidence="2 3">
    <name type="scientific">Umezawaea tangerina</name>
    <dbReference type="NCBI Taxonomy" id="84725"/>
    <lineage>
        <taxon>Bacteria</taxon>
        <taxon>Bacillati</taxon>
        <taxon>Actinomycetota</taxon>
        <taxon>Actinomycetes</taxon>
        <taxon>Pseudonocardiales</taxon>
        <taxon>Pseudonocardiaceae</taxon>
        <taxon>Umezawaea</taxon>
    </lineage>
</organism>
<gene>
    <name evidence="2" type="ORF">CLV43_103765</name>
</gene>
<evidence type="ECO:0000313" key="2">
    <source>
        <dbReference type="EMBL" id="PRY44014.1"/>
    </source>
</evidence>
<accession>A0A2T0TEG0</accession>
<keyword evidence="3" id="KW-1185">Reference proteome</keyword>
<name>A0A2T0TEG0_9PSEU</name>
<keyword evidence="1" id="KW-0812">Transmembrane</keyword>